<keyword evidence="2" id="KW-1185">Reference proteome</keyword>
<accession>A0A9P0G7H8</accession>
<dbReference type="EMBL" id="OV651813">
    <property type="protein sequence ID" value="CAH1099755.1"/>
    <property type="molecule type" value="Genomic_DNA"/>
</dbReference>
<dbReference type="OrthoDB" id="7413810at2759"/>
<dbReference type="AlphaFoldDB" id="A0A9P0G7H8"/>
<dbReference type="Proteomes" id="UP001153636">
    <property type="component" value="Chromosome 1"/>
</dbReference>
<evidence type="ECO:0000313" key="2">
    <source>
        <dbReference type="Proteomes" id="UP001153636"/>
    </source>
</evidence>
<gene>
    <name evidence="1" type="ORF">PSYICH_LOCUS128</name>
</gene>
<protein>
    <submittedName>
        <fullName evidence="1">Uncharacterized protein</fullName>
    </submittedName>
</protein>
<evidence type="ECO:0000313" key="1">
    <source>
        <dbReference type="EMBL" id="CAH1099755.1"/>
    </source>
</evidence>
<sequence>MHIVFWLTRAVISEAKNNFRSEYVSSMKKENEIREEFLGFVEMKQMVALSIALMFKTFFKAVRDDLYKSVGQRNDGCSTMADKGLRDYFLKEFIFTVQVTNLSK</sequence>
<reference evidence="1" key="1">
    <citation type="submission" date="2022-01" db="EMBL/GenBank/DDBJ databases">
        <authorList>
            <person name="King R."/>
        </authorList>
    </citation>
    <scope>NUCLEOTIDE SEQUENCE</scope>
</reference>
<proteinExistence type="predicted"/>
<organism evidence="1 2">
    <name type="scientific">Psylliodes chrysocephalus</name>
    <dbReference type="NCBI Taxonomy" id="3402493"/>
    <lineage>
        <taxon>Eukaryota</taxon>
        <taxon>Metazoa</taxon>
        <taxon>Ecdysozoa</taxon>
        <taxon>Arthropoda</taxon>
        <taxon>Hexapoda</taxon>
        <taxon>Insecta</taxon>
        <taxon>Pterygota</taxon>
        <taxon>Neoptera</taxon>
        <taxon>Endopterygota</taxon>
        <taxon>Coleoptera</taxon>
        <taxon>Polyphaga</taxon>
        <taxon>Cucujiformia</taxon>
        <taxon>Chrysomeloidea</taxon>
        <taxon>Chrysomelidae</taxon>
        <taxon>Galerucinae</taxon>
        <taxon>Alticini</taxon>
        <taxon>Psylliodes</taxon>
    </lineage>
</organism>
<name>A0A9P0G7H8_9CUCU</name>